<evidence type="ECO:0000256" key="1">
    <source>
        <dbReference type="SAM" id="Phobius"/>
    </source>
</evidence>
<keyword evidence="1" id="KW-0812">Transmembrane</keyword>
<dbReference type="EMBL" id="DS113255">
    <property type="protein sequence ID" value="EAY15489.1"/>
    <property type="molecule type" value="Genomic_DNA"/>
</dbReference>
<dbReference type="RefSeq" id="XP_001327712.1">
    <property type="nucleotide sequence ID" value="XM_001327677.1"/>
</dbReference>
<keyword evidence="3" id="KW-1185">Reference proteome</keyword>
<keyword evidence="1" id="KW-1133">Transmembrane helix</keyword>
<keyword evidence="1" id="KW-0472">Membrane</keyword>
<gene>
    <name evidence="2" type="ORF">TVAG_210190</name>
</gene>
<organism evidence="2 3">
    <name type="scientific">Trichomonas vaginalis (strain ATCC PRA-98 / G3)</name>
    <dbReference type="NCBI Taxonomy" id="412133"/>
    <lineage>
        <taxon>Eukaryota</taxon>
        <taxon>Metamonada</taxon>
        <taxon>Parabasalia</taxon>
        <taxon>Trichomonadida</taxon>
        <taxon>Trichomonadidae</taxon>
        <taxon>Trichomonas</taxon>
    </lineage>
</organism>
<proteinExistence type="predicted"/>
<dbReference type="VEuPathDB" id="TrichDB:TVAGG3_0734710"/>
<dbReference type="KEGG" id="tva:75669120"/>
<reference evidence="2" key="2">
    <citation type="journal article" date="2007" name="Science">
        <title>Draft genome sequence of the sexually transmitted pathogen Trichomonas vaginalis.</title>
        <authorList>
            <person name="Carlton J.M."/>
            <person name="Hirt R.P."/>
            <person name="Silva J.C."/>
            <person name="Delcher A.L."/>
            <person name="Schatz M."/>
            <person name="Zhao Q."/>
            <person name="Wortman J.R."/>
            <person name="Bidwell S.L."/>
            <person name="Alsmark U.C.M."/>
            <person name="Besteiro S."/>
            <person name="Sicheritz-Ponten T."/>
            <person name="Noel C.J."/>
            <person name="Dacks J.B."/>
            <person name="Foster P.G."/>
            <person name="Simillion C."/>
            <person name="Van de Peer Y."/>
            <person name="Miranda-Saavedra D."/>
            <person name="Barton G.J."/>
            <person name="Westrop G.D."/>
            <person name="Mueller S."/>
            <person name="Dessi D."/>
            <person name="Fiori P.L."/>
            <person name="Ren Q."/>
            <person name="Paulsen I."/>
            <person name="Zhang H."/>
            <person name="Bastida-Corcuera F.D."/>
            <person name="Simoes-Barbosa A."/>
            <person name="Brown M.T."/>
            <person name="Hayes R.D."/>
            <person name="Mukherjee M."/>
            <person name="Okumura C.Y."/>
            <person name="Schneider R."/>
            <person name="Smith A.J."/>
            <person name="Vanacova S."/>
            <person name="Villalvazo M."/>
            <person name="Haas B.J."/>
            <person name="Pertea M."/>
            <person name="Feldblyum T.V."/>
            <person name="Utterback T.R."/>
            <person name="Shu C.L."/>
            <person name="Osoegawa K."/>
            <person name="de Jong P.J."/>
            <person name="Hrdy I."/>
            <person name="Horvathova L."/>
            <person name="Zubacova Z."/>
            <person name="Dolezal P."/>
            <person name="Malik S.B."/>
            <person name="Logsdon J.M. Jr."/>
            <person name="Henze K."/>
            <person name="Gupta A."/>
            <person name="Wang C.C."/>
            <person name="Dunne R.L."/>
            <person name="Upcroft J.A."/>
            <person name="Upcroft P."/>
            <person name="White O."/>
            <person name="Salzberg S.L."/>
            <person name="Tang P."/>
            <person name="Chiu C.-H."/>
            <person name="Lee Y.-S."/>
            <person name="Embley T.M."/>
            <person name="Coombs G.H."/>
            <person name="Mottram J.C."/>
            <person name="Tachezy J."/>
            <person name="Fraser-Liggett C.M."/>
            <person name="Johnson P.J."/>
        </authorList>
    </citation>
    <scope>NUCLEOTIDE SEQUENCE [LARGE SCALE GENOMIC DNA]</scope>
    <source>
        <strain evidence="2">G3</strain>
    </source>
</reference>
<sequence>MGNDVQQILNTPQSAEALQKIISIKINAHFKKLNDFNQFTHKFSNTSNETTSFILRASDSKACNYTKLYSKSIIKQVYTDSKFYLMKDDKTELSAYRHGFKTHSMNISCNQIKFDNFITRLSYPVFPYLSNELVMMNVNLNRKLVLVILNNETEFEKYKNIADDIIERWQLSYILYNNNQNIIKNLGVNQNDLPAFAILVGRSWYRYKGELNDESLSKFEPSMTDEIYLIFGIIFGLVIILFIVIFVSTIYICFCDKETPKQNKKKSSYSSDVEPLIA</sequence>
<reference evidence="2" key="1">
    <citation type="submission" date="2006-10" db="EMBL/GenBank/DDBJ databases">
        <authorList>
            <person name="Amadeo P."/>
            <person name="Zhao Q."/>
            <person name="Wortman J."/>
            <person name="Fraser-Liggett C."/>
            <person name="Carlton J."/>
        </authorList>
    </citation>
    <scope>NUCLEOTIDE SEQUENCE</scope>
    <source>
        <strain evidence="2">G3</strain>
    </source>
</reference>
<protein>
    <submittedName>
        <fullName evidence="2">Uncharacterized protein</fullName>
    </submittedName>
</protein>
<dbReference type="Proteomes" id="UP000001542">
    <property type="component" value="Unassembled WGS sequence"/>
</dbReference>
<dbReference type="VEuPathDB" id="TrichDB:TVAG_210190"/>
<evidence type="ECO:0000313" key="3">
    <source>
        <dbReference type="Proteomes" id="UP000001542"/>
    </source>
</evidence>
<feature type="transmembrane region" description="Helical" evidence="1">
    <location>
        <begin position="227"/>
        <end position="254"/>
    </location>
</feature>
<dbReference type="InParanoid" id="A2DVS6"/>
<accession>A2DVS6</accession>
<name>A2DVS6_TRIV3</name>
<dbReference type="Gene3D" id="3.40.30.10">
    <property type="entry name" value="Glutaredoxin"/>
    <property type="match status" value="1"/>
</dbReference>
<evidence type="ECO:0000313" key="2">
    <source>
        <dbReference type="EMBL" id="EAY15489.1"/>
    </source>
</evidence>
<dbReference type="AlphaFoldDB" id="A2DVS6"/>